<evidence type="ECO:0000256" key="2">
    <source>
        <dbReference type="ARBA" id="ARBA00022679"/>
    </source>
</evidence>
<dbReference type="Gene3D" id="3.40.1190.20">
    <property type="match status" value="1"/>
</dbReference>
<dbReference type="InterPro" id="IPR029056">
    <property type="entry name" value="Ribokinase-like"/>
</dbReference>
<dbReference type="EC" id="2.7.1.4" evidence="7"/>
<keyword evidence="8" id="KW-1185">Reference proteome</keyword>
<dbReference type="Proteomes" id="UP000317763">
    <property type="component" value="Unassembled WGS sequence"/>
</dbReference>
<keyword evidence="2 7" id="KW-0808">Transferase</keyword>
<comment type="similarity">
    <text evidence="1">Belongs to the carbohydrate kinase PfkB family.</text>
</comment>
<reference evidence="7 8" key="1">
    <citation type="submission" date="2019-07" db="EMBL/GenBank/DDBJ databases">
        <title>Tepidimonas taiwanensis I1-1 draft genome.</title>
        <authorList>
            <person name="Da Costa M.S."/>
            <person name="Froufe H.J.C."/>
            <person name="Egas C."/>
            <person name="Albuquerque L."/>
        </authorList>
    </citation>
    <scope>NUCLEOTIDE SEQUENCE [LARGE SCALE GENOMIC DNA]</scope>
    <source>
        <strain evidence="7 8">I1-1</strain>
    </source>
</reference>
<feature type="domain" description="Carbohydrate kinase PfkB" evidence="6">
    <location>
        <begin position="5"/>
        <end position="296"/>
    </location>
</feature>
<dbReference type="AlphaFoldDB" id="A0A554XA13"/>
<keyword evidence="5" id="KW-0067">ATP-binding</keyword>
<evidence type="ECO:0000313" key="7">
    <source>
        <dbReference type="EMBL" id="TSE32661.1"/>
    </source>
</evidence>
<dbReference type="GO" id="GO:0005524">
    <property type="term" value="F:ATP binding"/>
    <property type="evidence" value="ECO:0007669"/>
    <property type="project" value="UniProtKB-KW"/>
</dbReference>
<dbReference type="PANTHER" id="PTHR43085">
    <property type="entry name" value="HEXOKINASE FAMILY MEMBER"/>
    <property type="match status" value="1"/>
</dbReference>
<dbReference type="Pfam" id="PF00294">
    <property type="entry name" value="PfkB"/>
    <property type="match status" value="1"/>
</dbReference>
<dbReference type="GO" id="GO:0008865">
    <property type="term" value="F:fructokinase activity"/>
    <property type="evidence" value="ECO:0007669"/>
    <property type="project" value="UniProtKB-EC"/>
</dbReference>
<evidence type="ECO:0000259" key="6">
    <source>
        <dbReference type="Pfam" id="PF00294"/>
    </source>
</evidence>
<evidence type="ECO:0000313" key="8">
    <source>
        <dbReference type="Proteomes" id="UP000317763"/>
    </source>
</evidence>
<dbReference type="RefSeq" id="WP_043700278.1">
    <property type="nucleotide sequence ID" value="NZ_CP083911.1"/>
</dbReference>
<dbReference type="PANTHER" id="PTHR43085:SF1">
    <property type="entry name" value="PSEUDOURIDINE KINASE-RELATED"/>
    <property type="match status" value="1"/>
</dbReference>
<evidence type="ECO:0000256" key="4">
    <source>
        <dbReference type="ARBA" id="ARBA00022777"/>
    </source>
</evidence>
<sequence length="306" mass="32951">MNRPIYVYGEALMDCVVEPDGRLRPVRGGSPYNLARAAARLGARVHFLCPFSRDRFGQQLKAALAADGAAALSPDSTLPTALAVVHLHDGRAEYAFYREGVADRDVNAAQLAALLHAREPGILHSGSLALMPPDHQRTLELLRQLRQAGWTISLDLNLRPQVAQDLQAYRAAVAQALTVADWIKASDEDLVAMGCSADAHDPERTFEPLLRHGARHVAVTFGAAGACLWVDGSLAQAPAPPVTVRDTVGAGDTFWGACLADWASGDQPAQRITQTLSRALVAAALNCERTGCDPPWQQEVEARLRM</sequence>
<dbReference type="STRING" id="307486.GCA_000807215_01103"/>
<accession>A0A554XA13</accession>
<protein>
    <submittedName>
        <fullName evidence="7">Fructokinase</fullName>
        <ecNumber evidence="7">2.7.1.4</ecNumber>
    </submittedName>
</protein>
<dbReference type="OrthoDB" id="9779730at2"/>
<proteinExistence type="inferred from homology"/>
<dbReference type="InterPro" id="IPR050306">
    <property type="entry name" value="PfkB_Carbo_kinase"/>
</dbReference>
<evidence type="ECO:0000256" key="1">
    <source>
        <dbReference type="ARBA" id="ARBA00010688"/>
    </source>
</evidence>
<gene>
    <name evidence="7" type="primary">scrK</name>
    <name evidence="7" type="ORF">Ttaiw_00983</name>
</gene>
<dbReference type="SUPFAM" id="SSF53613">
    <property type="entry name" value="Ribokinase-like"/>
    <property type="match status" value="1"/>
</dbReference>
<comment type="caution">
    <text evidence="7">The sequence shown here is derived from an EMBL/GenBank/DDBJ whole genome shotgun (WGS) entry which is preliminary data.</text>
</comment>
<organism evidence="7 8">
    <name type="scientific">Tepidimonas taiwanensis</name>
    <dbReference type="NCBI Taxonomy" id="307486"/>
    <lineage>
        <taxon>Bacteria</taxon>
        <taxon>Pseudomonadati</taxon>
        <taxon>Pseudomonadota</taxon>
        <taxon>Betaproteobacteria</taxon>
        <taxon>Burkholderiales</taxon>
        <taxon>Tepidimonas</taxon>
    </lineage>
</organism>
<name>A0A554XA13_9BURK</name>
<evidence type="ECO:0000256" key="5">
    <source>
        <dbReference type="ARBA" id="ARBA00022840"/>
    </source>
</evidence>
<evidence type="ECO:0000256" key="3">
    <source>
        <dbReference type="ARBA" id="ARBA00022741"/>
    </source>
</evidence>
<dbReference type="EMBL" id="VJOM01000008">
    <property type="protein sequence ID" value="TSE32661.1"/>
    <property type="molecule type" value="Genomic_DNA"/>
</dbReference>
<dbReference type="InterPro" id="IPR011611">
    <property type="entry name" value="PfkB_dom"/>
</dbReference>
<keyword evidence="3" id="KW-0547">Nucleotide-binding</keyword>
<keyword evidence="4 7" id="KW-0418">Kinase</keyword>